<proteinExistence type="predicted"/>
<comment type="caution">
    <text evidence="1">The sequence shown here is derived from an EMBL/GenBank/DDBJ whole genome shotgun (WGS) entry which is preliminary data.</text>
</comment>
<organism evidence="1 2">
    <name type="scientific">Phytophthora cactorum</name>
    <dbReference type="NCBI Taxonomy" id="29920"/>
    <lineage>
        <taxon>Eukaryota</taxon>
        <taxon>Sar</taxon>
        <taxon>Stramenopiles</taxon>
        <taxon>Oomycota</taxon>
        <taxon>Peronosporomycetes</taxon>
        <taxon>Peronosporales</taxon>
        <taxon>Peronosporaceae</taxon>
        <taxon>Phytophthora</taxon>
    </lineage>
</organism>
<dbReference type="AlphaFoldDB" id="A0A8T1H2Y1"/>
<sequence>MLPLVEFALNNAVHASTGFTLFYVNGLANPRVPLTPDVVDLGVVGEG</sequence>
<name>A0A8T1H2Y1_9STRA</name>
<protein>
    <submittedName>
        <fullName evidence="1">Uncharacterized protein</fullName>
    </submittedName>
</protein>
<dbReference type="EMBL" id="RCMV01002079">
    <property type="protein sequence ID" value="KAG3204727.1"/>
    <property type="molecule type" value="Genomic_DNA"/>
</dbReference>
<reference evidence="1" key="1">
    <citation type="submission" date="2018-05" db="EMBL/GenBank/DDBJ databases">
        <title>Effector identification in a new, highly contiguous assembly of the strawberry crown rot pathogen Phytophthora cactorum.</title>
        <authorList>
            <person name="Armitage A.D."/>
            <person name="Nellist C.F."/>
            <person name="Bates H."/>
            <person name="Vickerstaff R.J."/>
            <person name="Harrison R.J."/>
        </authorList>
    </citation>
    <scope>NUCLEOTIDE SEQUENCE</scope>
    <source>
        <strain evidence="1">P421</strain>
    </source>
</reference>
<gene>
    <name evidence="1" type="ORF">PC129_g22427</name>
</gene>
<dbReference type="Proteomes" id="UP000760860">
    <property type="component" value="Unassembled WGS sequence"/>
</dbReference>
<evidence type="ECO:0000313" key="2">
    <source>
        <dbReference type="Proteomes" id="UP000760860"/>
    </source>
</evidence>
<evidence type="ECO:0000313" key="1">
    <source>
        <dbReference type="EMBL" id="KAG3204727.1"/>
    </source>
</evidence>
<accession>A0A8T1H2Y1</accession>